<dbReference type="InterPro" id="IPR052968">
    <property type="entry name" value="Nucleotide_metab_enz"/>
</dbReference>
<dbReference type="EMBL" id="JRPD02000002">
    <property type="protein sequence ID" value="TLE01396.1"/>
    <property type="molecule type" value="Genomic_DNA"/>
</dbReference>
<dbReference type="OrthoDB" id="5800592at2"/>
<evidence type="ECO:0000313" key="1">
    <source>
        <dbReference type="EMBL" id="STQ85325.1"/>
    </source>
</evidence>
<dbReference type="RefSeq" id="WP_034557148.1">
    <property type="nucleotide sequence ID" value="NZ_FZML01000017.1"/>
</dbReference>
<dbReference type="Proteomes" id="UP000255139">
    <property type="component" value="Unassembled WGS sequence"/>
</dbReference>
<sequence length="389" mass="44524">MKVFHLSHIDLDGYGCQLVSREFFKDITFYNANYGREVGSRLNAILDSISSYKRNSNPTTMLFGKPVQVSVDTNENPDSKQKFIILITDLNLTTSESKFLNEQVASLKLANLDIEIILLDHHATGEESAELYNWYYLDVNRCATKITYEYLLNRFGLESKTQEWLKPTVEMINSVDIWLEDGFGFEFGKVAMSMIATSNEINRFMFDIEHRKYKLDLLQQTSRFLKTYDSKYGGLIDGRAFDEVGFDNELFFLKKAALGGNKDTETMDNIVSRALVKLLEERKEKCKVFYEDKIGFLSYCMGGISVVANLFLQNNAEFDFYIDVGNRGNVSLRSNGKCDVSLLSQSCFNGGGHKNASGGRMDGFKESFVYDDIKSQVQEFLEMRDEWNL</sequence>
<evidence type="ECO:0000313" key="4">
    <source>
        <dbReference type="Proteomes" id="UP000255139"/>
    </source>
</evidence>
<proteinExistence type="predicted"/>
<evidence type="ECO:0000313" key="3">
    <source>
        <dbReference type="Proteomes" id="UP000029922"/>
    </source>
</evidence>
<protein>
    <submittedName>
        <fullName evidence="2">3',5'-cyclic-nucleotide phosphodiesterase</fullName>
    </submittedName>
    <submittedName>
        <fullName evidence="1">3'-to-5' oligoribonuclease B, Bacillus type</fullName>
    </submittedName>
</protein>
<accession>A0A099U258</accession>
<organism evidence="1 4">
    <name type="scientific">Helicobacter muridarum</name>
    <dbReference type="NCBI Taxonomy" id="216"/>
    <lineage>
        <taxon>Bacteria</taxon>
        <taxon>Pseudomonadati</taxon>
        <taxon>Campylobacterota</taxon>
        <taxon>Epsilonproteobacteria</taxon>
        <taxon>Campylobacterales</taxon>
        <taxon>Helicobacteraceae</taxon>
        <taxon>Helicobacter</taxon>
    </lineage>
</organism>
<reference evidence="2 3" key="1">
    <citation type="journal article" date="2014" name="Genome Announc.">
        <title>Draft genome sequences of eight enterohepatic helicobacter species isolated from both laboratory and wild rodents.</title>
        <authorList>
            <person name="Sheh A."/>
            <person name="Shen Z."/>
            <person name="Fox J.G."/>
        </authorList>
    </citation>
    <scope>NUCLEOTIDE SEQUENCE [LARGE SCALE GENOMIC DNA]</scope>
    <source>
        <strain evidence="2 3">ST1</strain>
    </source>
</reference>
<dbReference type="EMBL" id="UGJE01000002">
    <property type="protein sequence ID" value="STQ85325.1"/>
    <property type="molecule type" value="Genomic_DNA"/>
</dbReference>
<reference evidence="1 4" key="2">
    <citation type="submission" date="2018-06" db="EMBL/GenBank/DDBJ databases">
        <authorList>
            <consortium name="Pathogen Informatics"/>
            <person name="Doyle S."/>
        </authorList>
    </citation>
    <scope>NUCLEOTIDE SEQUENCE [LARGE SCALE GENOMIC DNA]</scope>
    <source>
        <strain evidence="1 4">NCTC12714</strain>
    </source>
</reference>
<evidence type="ECO:0000313" key="2">
    <source>
        <dbReference type="EMBL" id="TLE01396.1"/>
    </source>
</evidence>
<dbReference type="PANTHER" id="PTHR42146:SF1">
    <property type="entry name" value="OLIGORIBONUCLEASE NRNB"/>
    <property type="match status" value="1"/>
</dbReference>
<dbReference type="Gene3D" id="3.10.310.30">
    <property type="match status" value="1"/>
</dbReference>
<dbReference type="PANTHER" id="PTHR42146">
    <property type="entry name" value="3',5'-CYCLIC-NUCLEOTIDE PHOSPHODIESTERASE"/>
    <property type="match status" value="1"/>
</dbReference>
<name>A0A099U258_9HELI</name>
<dbReference type="SUPFAM" id="SSF64182">
    <property type="entry name" value="DHH phosphoesterases"/>
    <property type="match status" value="1"/>
</dbReference>
<dbReference type="Proteomes" id="UP000029922">
    <property type="component" value="Unassembled WGS sequence"/>
</dbReference>
<dbReference type="InterPro" id="IPR038763">
    <property type="entry name" value="DHH_sf"/>
</dbReference>
<dbReference type="STRING" id="216.LS73_02525"/>
<keyword evidence="4" id="KW-1185">Reference proteome</keyword>
<dbReference type="AlphaFoldDB" id="A0A099U258"/>
<gene>
    <name evidence="2" type="ORF">LS73_001590</name>
    <name evidence="1" type="ORF">NCTC12714_00105</name>
</gene>